<dbReference type="SUPFAM" id="SSF53474">
    <property type="entry name" value="alpha/beta-Hydrolases"/>
    <property type="match status" value="1"/>
</dbReference>
<proteinExistence type="inferred from homology"/>
<reference evidence="5 6" key="1">
    <citation type="journal article" date="2018" name="Int. J. Syst. Evol. Microbiol.">
        <title>Glycomyces paridis sp. nov., isolated from the medicinal plant Paris polyphylla.</title>
        <authorList>
            <person name="Fang X.M."/>
            <person name="Bai J.L."/>
            <person name="Su J."/>
            <person name="Zhao L.L."/>
            <person name="Liu H.Y."/>
            <person name="Ma B.P."/>
            <person name="Zhang Y.Q."/>
            <person name="Yu L.Y."/>
        </authorList>
    </citation>
    <scope>NUCLEOTIDE SEQUENCE [LARGE SCALE GENOMIC DNA]</scope>
    <source>
        <strain evidence="5 6">CPCC 204357</strain>
    </source>
</reference>
<evidence type="ECO:0000259" key="4">
    <source>
        <dbReference type="Pfam" id="PF12146"/>
    </source>
</evidence>
<dbReference type="Pfam" id="PF12146">
    <property type="entry name" value="Hydrolase_4"/>
    <property type="match status" value="1"/>
</dbReference>
<comment type="similarity">
    <text evidence="1">Belongs to the AB hydrolase superfamily.</text>
</comment>
<evidence type="ECO:0000313" key="5">
    <source>
        <dbReference type="EMBL" id="THV31446.1"/>
    </source>
</evidence>
<feature type="region of interest" description="Disordered" evidence="3">
    <location>
        <begin position="37"/>
        <end position="88"/>
    </location>
</feature>
<evidence type="ECO:0000256" key="2">
    <source>
        <dbReference type="ARBA" id="ARBA00022801"/>
    </source>
</evidence>
<dbReference type="GO" id="GO:0052689">
    <property type="term" value="F:carboxylic ester hydrolase activity"/>
    <property type="evidence" value="ECO:0007669"/>
    <property type="project" value="UniProtKB-ARBA"/>
</dbReference>
<accession>A0A4V4HPV7</accession>
<sequence length="356" mass="39597">MREPRFVAPARQHCRCRAAQSPPRVGERTPWLTTHRTTRTTRRARPIASELARRTRPSLRWESARGGPNLRARKEHTSRAGRSPTAETIRAERSRLARACGLCYVRRVEPLNVEHAGRTLRGVLHLPQPHREPAPAVVMCHGFGGNRMEFGYTFVHLAKRLAAQGTAAYRFDFAGCGESDGDFAALTISDQVAQVEAILDELANHQALLPDRLSLLGMSLGGLTASLAATRREVRSLALWAPAALAVAANEPAHVPHWDAFADGGYDDYFGLPRYRRFVEDGFAIDPWGEAAAYRGPILFAASDDDEHLPPIVMEQYEKTYGARWEHHPFTGVGHTFNDVAARERLLAVTEAFLLR</sequence>
<dbReference type="Gene3D" id="3.40.50.1820">
    <property type="entry name" value="alpha/beta hydrolase"/>
    <property type="match status" value="1"/>
</dbReference>
<gene>
    <name evidence="5" type="ORF">E9998_03530</name>
</gene>
<dbReference type="InterPro" id="IPR022742">
    <property type="entry name" value="Hydrolase_4"/>
</dbReference>
<name>A0A4V4HPV7_9ACTN</name>
<keyword evidence="2 5" id="KW-0378">Hydrolase</keyword>
<dbReference type="EMBL" id="STGX01000002">
    <property type="protein sequence ID" value="THV31446.1"/>
    <property type="molecule type" value="Genomic_DNA"/>
</dbReference>
<dbReference type="PANTHER" id="PTHR22946:SF9">
    <property type="entry name" value="POLYKETIDE TRANSFERASE AF380"/>
    <property type="match status" value="1"/>
</dbReference>
<dbReference type="InterPro" id="IPR050261">
    <property type="entry name" value="FrsA_esterase"/>
</dbReference>
<dbReference type="AlphaFoldDB" id="A0A4V4HPV7"/>
<feature type="domain" description="Serine aminopeptidase S33" evidence="4">
    <location>
        <begin position="132"/>
        <end position="245"/>
    </location>
</feature>
<organism evidence="5 6">
    <name type="scientific">Glycomyces paridis</name>
    <dbReference type="NCBI Taxonomy" id="2126555"/>
    <lineage>
        <taxon>Bacteria</taxon>
        <taxon>Bacillati</taxon>
        <taxon>Actinomycetota</taxon>
        <taxon>Actinomycetes</taxon>
        <taxon>Glycomycetales</taxon>
        <taxon>Glycomycetaceae</taxon>
        <taxon>Glycomyces</taxon>
    </lineage>
</organism>
<protein>
    <submittedName>
        <fullName evidence="5">Alpha/beta fold hydrolase</fullName>
    </submittedName>
</protein>
<dbReference type="Proteomes" id="UP000305792">
    <property type="component" value="Unassembled WGS sequence"/>
</dbReference>
<comment type="caution">
    <text evidence="5">The sequence shown here is derived from an EMBL/GenBank/DDBJ whole genome shotgun (WGS) entry which is preliminary data.</text>
</comment>
<dbReference type="InterPro" id="IPR029058">
    <property type="entry name" value="AB_hydrolase_fold"/>
</dbReference>
<dbReference type="PANTHER" id="PTHR22946">
    <property type="entry name" value="DIENELACTONE HYDROLASE DOMAIN-CONTAINING PROTEIN-RELATED"/>
    <property type="match status" value="1"/>
</dbReference>
<keyword evidence="6" id="KW-1185">Reference proteome</keyword>
<evidence type="ECO:0000313" key="6">
    <source>
        <dbReference type="Proteomes" id="UP000305792"/>
    </source>
</evidence>
<evidence type="ECO:0000256" key="3">
    <source>
        <dbReference type="SAM" id="MobiDB-lite"/>
    </source>
</evidence>
<evidence type="ECO:0000256" key="1">
    <source>
        <dbReference type="ARBA" id="ARBA00008645"/>
    </source>
</evidence>